<dbReference type="AlphaFoldDB" id="A0A8T4CC68"/>
<dbReference type="InterPro" id="IPR014710">
    <property type="entry name" value="RmlC-like_jellyroll"/>
</dbReference>
<feature type="non-terminal residue" evidence="1">
    <location>
        <position position="1"/>
    </location>
</feature>
<accession>A0A8T4CC68</accession>
<name>A0A8T4CC68_9ARCH</name>
<comment type="caution">
    <text evidence="1">The sequence shown here is derived from an EMBL/GenBank/DDBJ whole genome shotgun (WGS) entry which is preliminary data.</text>
</comment>
<reference evidence="1" key="1">
    <citation type="submission" date="2019-03" db="EMBL/GenBank/DDBJ databases">
        <title>Lake Tanganyika Metagenome-Assembled Genomes (MAGs).</title>
        <authorList>
            <person name="Tran P."/>
        </authorList>
    </citation>
    <scope>NUCLEOTIDE SEQUENCE</scope>
    <source>
        <strain evidence="1">M_DeepCast_50m_m2_156</strain>
    </source>
</reference>
<organism evidence="1 2">
    <name type="scientific">Candidatus Iainarchaeum sp</name>
    <dbReference type="NCBI Taxonomy" id="3101447"/>
    <lineage>
        <taxon>Archaea</taxon>
        <taxon>Candidatus Iainarchaeota</taxon>
        <taxon>Candidatus Iainarchaeia</taxon>
        <taxon>Candidatus Iainarchaeales</taxon>
        <taxon>Candidatus Iainarchaeaceae</taxon>
        <taxon>Candidatus Iainarchaeum</taxon>
    </lineage>
</organism>
<dbReference type="EMBL" id="VGJJ01000041">
    <property type="protein sequence ID" value="MBM3282528.1"/>
    <property type="molecule type" value="Genomic_DNA"/>
</dbReference>
<dbReference type="Proteomes" id="UP000774699">
    <property type="component" value="Unassembled WGS sequence"/>
</dbReference>
<dbReference type="Gene3D" id="2.60.120.10">
    <property type="entry name" value="Jelly Rolls"/>
    <property type="match status" value="1"/>
</dbReference>
<evidence type="ECO:0000313" key="1">
    <source>
        <dbReference type="EMBL" id="MBM3282528.1"/>
    </source>
</evidence>
<proteinExistence type="predicted"/>
<evidence type="ECO:0000313" key="2">
    <source>
        <dbReference type="Proteomes" id="UP000774699"/>
    </source>
</evidence>
<gene>
    <name evidence="1" type="ORF">FJY86_04295</name>
</gene>
<protein>
    <submittedName>
        <fullName evidence="1">Cupin domain protein</fullName>
    </submittedName>
</protein>
<sequence length="33" mass="3723">LKLYTIYTPPEHADGTIHLTKKDADAAEHAHQH</sequence>